<dbReference type="InterPro" id="IPR001509">
    <property type="entry name" value="Epimerase_deHydtase"/>
</dbReference>
<dbReference type="RefSeq" id="WP_191101537.1">
    <property type="nucleotide sequence ID" value="NZ_JACXXH010000006.1"/>
</dbReference>
<dbReference type="InterPro" id="IPR014710">
    <property type="entry name" value="RmlC-like_jellyroll"/>
</dbReference>
<dbReference type="PANTHER" id="PTHR43245:SF55">
    <property type="entry name" value="NAD(P)-BINDING DOMAIN-CONTAINING PROTEIN"/>
    <property type="match status" value="1"/>
</dbReference>
<feature type="domain" description="Capsular polysaccharide assembling protein CapF C-terminal" evidence="2">
    <location>
        <begin position="258"/>
        <end position="368"/>
    </location>
</feature>
<dbReference type="PANTHER" id="PTHR43245">
    <property type="entry name" value="BIFUNCTIONAL POLYMYXIN RESISTANCE PROTEIN ARNA"/>
    <property type="match status" value="1"/>
</dbReference>
<dbReference type="Pfam" id="PF01370">
    <property type="entry name" value="Epimerase"/>
    <property type="match status" value="1"/>
</dbReference>
<dbReference type="InterPro" id="IPR011051">
    <property type="entry name" value="RmlC_Cupin_sf"/>
</dbReference>
<evidence type="ECO:0000259" key="2">
    <source>
        <dbReference type="Pfam" id="PF14667"/>
    </source>
</evidence>
<dbReference type="SUPFAM" id="SSF51735">
    <property type="entry name" value="NAD(P)-binding Rossmann-fold domains"/>
    <property type="match status" value="1"/>
</dbReference>
<evidence type="ECO:0000313" key="3">
    <source>
        <dbReference type="EMBL" id="MBD3864135.1"/>
    </source>
</evidence>
<dbReference type="Gene3D" id="2.60.120.10">
    <property type="entry name" value="Jelly Rolls"/>
    <property type="match status" value="1"/>
</dbReference>
<sequence length="372" mass="42473">MIKVGITGQNGFIGQHLYNTIGLHPEDFEIVNFEKQYFLQDDLLDAFVSQCDVIVHLAALNRHNDPLVIYQTNVNLVELLIAALQRTNSKPQIIMSSSSQENNDNHYGQSKKEGRLLFSNWAKANNAVFTGMIIPNVFGPFGNPFYNSVIATFSHQIANNQTPKIEVDGHLKLIYVGQLVTEIINCIKEARNLQEYNVKHTAEAKVSEVLALLVNFKDTYQDKGEIPILDTTFKINLFNTFRCYMDIETHFPVQYTQHTDPRGSFVEVIRLGIGGQVSFSTTVPNITRGNHFHTRKIERFSVIKGKALIQLRRIGTDKVLEFYLDGNNPAYVDMPIWYTHNIKNIGEEVLYTNFWINEPYNADDADTYFVEV</sequence>
<protein>
    <submittedName>
        <fullName evidence="3">NAD-dependent epimerase/dehydratase family protein</fullName>
    </submittedName>
</protein>
<keyword evidence="4" id="KW-1185">Reference proteome</keyword>
<dbReference type="InterPro" id="IPR050177">
    <property type="entry name" value="Lipid_A_modif_metabolic_enz"/>
</dbReference>
<organism evidence="3 4">
    <name type="scientific">Olleya marilimosa</name>
    <dbReference type="NCBI Taxonomy" id="272164"/>
    <lineage>
        <taxon>Bacteria</taxon>
        <taxon>Pseudomonadati</taxon>
        <taxon>Bacteroidota</taxon>
        <taxon>Flavobacteriia</taxon>
        <taxon>Flavobacteriales</taxon>
        <taxon>Flavobacteriaceae</taxon>
    </lineage>
</organism>
<dbReference type="SUPFAM" id="SSF51182">
    <property type="entry name" value="RmlC-like cupins"/>
    <property type="match status" value="1"/>
</dbReference>
<dbReference type="Proteomes" id="UP000627521">
    <property type="component" value="Unassembled WGS sequence"/>
</dbReference>
<evidence type="ECO:0000259" key="1">
    <source>
        <dbReference type="Pfam" id="PF01370"/>
    </source>
</evidence>
<dbReference type="InterPro" id="IPR029303">
    <property type="entry name" value="CapF_C"/>
</dbReference>
<reference evidence="3 4" key="1">
    <citation type="submission" date="2020-09" db="EMBL/GenBank/DDBJ databases">
        <title>Bacillus nautilus sp. nov., Chryseoglobus crepusculi sp. nov, and Psychrobacter noctis sp. nov., isolated from deep-sea sponges from the equatorial Atlantic.</title>
        <authorList>
            <person name="Stennett H.L."/>
            <person name="Williams S.E."/>
        </authorList>
    </citation>
    <scope>NUCLEOTIDE SEQUENCE [LARGE SCALE GENOMIC DNA]</scope>
    <source>
        <strain evidence="3 4">28M-24</strain>
    </source>
</reference>
<gene>
    <name evidence="3" type="ORF">IEG06_11795</name>
</gene>
<accession>A0ABR8M060</accession>
<dbReference type="CDD" id="cd07007">
    <property type="entry name" value="cupin_CapF-like_C"/>
    <property type="match status" value="1"/>
</dbReference>
<dbReference type="Gene3D" id="3.40.50.720">
    <property type="entry name" value="NAD(P)-binding Rossmann-like Domain"/>
    <property type="match status" value="1"/>
</dbReference>
<dbReference type="EMBL" id="JACXXH010000006">
    <property type="protein sequence ID" value="MBD3864135.1"/>
    <property type="molecule type" value="Genomic_DNA"/>
</dbReference>
<dbReference type="Pfam" id="PF14667">
    <property type="entry name" value="Polysacc_synt_C"/>
    <property type="match status" value="1"/>
</dbReference>
<evidence type="ECO:0000313" key="4">
    <source>
        <dbReference type="Proteomes" id="UP000627521"/>
    </source>
</evidence>
<comment type="caution">
    <text evidence="3">The sequence shown here is derived from an EMBL/GenBank/DDBJ whole genome shotgun (WGS) entry which is preliminary data.</text>
</comment>
<proteinExistence type="predicted"/>
<name>A0ABR8M060_9FLAO</name>
<feature type="domain" description="NAD-dependent epimerase/dehydratase" evidence="1">
    <location>
        <begin position="6"/>
        <end position="189"/>
    </location>
</feature>
<dbReference type="InterPro" id="IPR036291">
    <property type="entry name" value="NAD(P)-bd_dom_sf"/>
</dbReference>